<gene>
    <name evidence="2" type="ORF">AVDCRST_MAG73-3700</name>
</gene>
<feature type="non-terminal residue" evidence="2">
    <location>
        <position position="1"/>
    </location>
</feature>
<accession>A0A6J4UVH3</accession>
<proteinExistence type="predicted"/>
<protein>
    <submittedName>
        <fullName evidence="2">Uncharacterized protein</fullName>
    </submittedName>
</protein>
<dbReference type="EMBL" id="CADCWE010000244">
    <property type="protein sequence ID" value="CAA9561051.1"/>
    <property type="molecule type" value="Genomic_DNA"/>
</dbReference>
<sequence length="90" mass="9415">WPSAPSRSGRAPAAAAGSAPTAAATCSTSTRAASPRTPARPPPRSSNKAPGSSIPSASARKGRPRSTSVCRRRTRLPIRWKVRPGQRRSD</sequence>
<feature type="compositionally biased region" description="Low complexity" evidence="1">
    <location>
        <begin position="1"/>
        <end position="37"/>
    </location>
</feature>
<feature type="compositionally biased region" description="Polar residues" evidence="1">
    <location>
        <begin position="47"/>
        <end position="56"/>
    </location>
</feature>
<name>A0A6J4UVH3_9BACT</name>
<organism evidence="2">
    <name type="scientific">uncultured Thermomicrobiales bacterium</name>
    <dbReference type="NCBI Taxonomy" id="1645740"/>
    <lineage>
        <taxon>Bacteria</taxon>
        <taxon>Pseudomonadati</taxon>
        <taxon>Thermomicrobiota</taxon>
        <taxon>Thermomicrobia</taxon>
        <taxon>Thermomicrobiales</taxon>
        <taxon>environmental samples</taxon>
    </lineage>
</organism>
<feature type="compositionally biased region" description="Basic residues" evidence="1">
    <location>
        <begin position="60"/>
        <end position="90"/>
    </location>
</feature>
<feature type="non-terminal residue" evidence="2">
    <location>
        <position position="90"/>
    </location>
</feature>
<dbReference type="AlphaFoldDB" id="A0A6J4UVH3"/>
<evidence type="ECO:0000256" key="1">
    <source>
        <dbReference type="SAM" id="MobiDB-lite"/>
    </source>
</evidence>
<feature type="region of interest" description="Disordered" evidence="1">
    <location>
        <begin position="1"/>
        <end position="90"/>
    </location>
</feature>
<evidence type="ECO:0000313" key="2">
    <source>
        <dbReference type="EMBL" id="CAA9561051.1"/>
    </source>
</evidence>
<reference evidence="2" key="1">
    <citation type="submission" date="2020-02" db="EMBL/GenBank/DDBJ databases">
        <authorList>
            <person name="Meier V. D."/>
        </authorList>
    </citation>
    <scope>NUCLEOTIDE SEQUENCE</scope>
    <source>
        <strain evidence="2">AVDCRST_MAG73</strain>
    </source>
</reference>